<sequence>MTQKTLRKAFLACALMGFMPLIQAQDAIDPGNISGRQNIISTAVPFLDIAPESRGGAMGNTGVAISPDVNSQHWNPAKYAFIEKEMGAAISYTPWLRKLVNDINLYYLTGFKRLDDMQTVSASLRYFSMGEVIFRGENPDDIGVPVKPNEFAIDAAYSRVLSDHFSGAVAFRYIRSDLQLGLGSYSGSEAYQPGNSFAADLAFYYQSEIDLGGQDSKISAGLNISNIGSKISYDGNIEQFIPTNMRLGAALTSELDEYNQITVSVDLNKLLVPTPDTSNVETTEGFFQSDDVSVISGMFQSFGDAPGGMEEELQEINVSIGAEYLYNKQFAVRAGYFHEHENKGNRKFFTAGVGLTFNMLNIDASYIIPVVQNNPLANTVRFTLGLDLDQMIGQN</sequence>
<dbReference type="InterPro" id="IPR045741">
    <property type="entry name" value="PorV"/>
</dbReference>
<feature type="signal peptide" evidence="1">
    <location>
        <begin position="1"/>
        <end position="24"/>
    </location>
</feature>
<evidence type="ECO:0000313" key="4">
    <source>
        <dbReference type="Proteomes" id="UP000244956"/>
    </source>
</evidence>
<keyword evidence="1" id="KW-0732">Signal</keyword>
<feature type="domain" description="Type IX secretion system protein PorV" evidence="2">
    <location>
        <begin position="36"/>
        <end position="276"/>
    </location>
</feature>
<gene>
    <name evidence="3" type="ORF">DDZ16_08435</name>
</gene>
<dbReference type="RefSeq" id="WP_109264008.1">
    <property type="nucleotide sequence ID" value="NZ_QEWP01000005.1"/>
</dbReference>
<dbReference type="Proteomes" id="UP000244956">
    <property type="component" value="Unassembled WGS sequence"/>
</dbReference>
<reference evidence="3 4" key="1">
    <citation type="submission" date="2018-05" db="EMBL/GenBank/DDBJ databases">
        <title>Marinilabilia rubrum sp. nov., isolated from saltern sediment.</title>
        <authorList>
            <person name="Zhang R."/>
        </authorList>
    </citation>
    <scope>NUCLEOTIDE SEQUENCE [LARGE SCALE GENOMIC DNA]</scope>
    <source>
        <strain evidence="3 4">WTE16</strain>
    </source>
</reference>
<keyword evidence="4" id="KW-1185">Reference proteome</keyword>
<feature type="chain" id="PRO_5015668312" description="Type IX secretion system protein PorV domain-containing protein" evidence="1">
    <location>
        <begin position="25"/>
        <end position="395"/>
    </location>
</feature>
<dbReference type="InterPro" id="IPR047799">
    <property type="entry name" value="T9SS_OM_PorV"/>
</dbReference>
<evidence type="ECO:0000313" key="3">
    <source>
        <dbReference type="EMBL" id="PWD99907.1"/>
    </source>
</evidence>
<dbReference type="NCBIfam" id="NF033710">
    <property type="entry name" value="T9SS_OM_PorV"/>
    <property type="match status" value="1"/>
</dbReference>
<proteinExistence type="predicted"/>
<dbReference type="OrthoDB" id="9758448at2"/>
<dbReference type="NCBIfam" id="NF033709">
    <property type="entry name" value="PorV_fam"/>
    <property type="match status" value="1"/>
</dbReference>
<comment type="caution">
    <text evidence="3">The sequence shown here is derived from an EMBL/GenBank/DDBJ whole genome shotgun (WGS) entry which is preliminary data.</text>
</comment>
<dbReference type="EMBL" id="QEWP01000005">
    <property type="protein sequence ID" value="PWD99907.1"/>
    <property type="molecule type" value="Genomic_DNA"/>
</dbReference>
<dbReference type="Gene3D" id="2.40.160.60">
    <property type="entry name" value="Outer membrane protein transport protein (OMPP1/FadL/TodX)"/>
    <property type="match status" value="1"/>
</dbReference>
<dbReference type="SUPFAM" id="SSF56935">
    <property type="entry name" value="Porins"/>
    <property type="match status" value="1"/>
</dbReference>
<dbReference type="AlphaFoldDB" id="A0A2U2BA25"/>
<dbReference type="Pfam" id="PF19572">
    <property type="entry name" value="PorV"/>
    <property type="match status" value="1"/>
</dbReference>
<accession>A0A2U2BA25</accession>
<evidence type="ECO:0000256" key="1">
    <source>
        <dbReference type="SAM" id="SignalP"/>
    </source>
</evidence>
<organism evidence="3 4">
    <name type="scientific">Marinilabilia rubra</name>
    <dbReference type="NCBI Taxonomy" id="2162893"/>
    <lineage>
        <taxon>Bacteria</taxon>
        <taxon>Pseudomonadati</taxon>
        <taxon>Bacteroidota</taxon>
        <taxon>Bacteroidia</taxon>
        <taxon>Marinilabiliales</taxon>
        <taxon>Marinilabiliaceae</taxon>
        <taxon>Marinilabilia</taxon>
    </lineage>
</organism>
<name>A0A2U2BA25_9BACT</name>
<evidence type="ECO:0000259" key="2">
    <source>
        <dbReference type="Pfam" id="PF19572"/>
    </source>
</evidence>
<protein>
    <recommendedName>
        <fullName evidence="2">Type IX secretion system protein PorV domain-containing protein</fullName>
    </recommendedName>
</protein>